<proteinExistence type="predicted"/>
<dbReference type="PANTHER" id="PTHR33395:SF22">
    <property type="entry name" value="REVERSE TRANSCRIPTASE DOMAIN-CONTAINING PROTEIN"/>
    <property type="match status" value="1"/>
</dbReference>
<reference evidence="1 2" key="1">
    <citation type="submission" date="2024-06" db="EMBL/GenBank/DDBJ databases">
        <title>The draft genome of Grus japonensis, version 3.</title>
        <authorList>
            <person name="Nabeshima K."/>
            <person name="Suzuki S."/>
            <person name="Onuma M."/>
        </authorList>
    </citation>
    <scope>NUCLEOTIDE SEQUENCE [LARGE SCALE GENOMIC DNA]</scope>
    <source>
        <strain evidence="1 2">451A</strain>
    </source>
</reference>
<comment type="caution">
    <text evidence="1">The sequence shown here is derived from an EMBL/GenBank/DDBJ whole genome shotgun (WGS) entry which is preliminary data.</text>
</comment>
<keyword evidence="2" id="KW-1185">Reference proteome</keyword>
<organism evidence="1 2">
    <name type="scientific">Grus japonensis</name>
    <name type="common">Japanese crane</name>
    <name type="synonym">Red-crowned crane</name>
    <dbReference type="NCBI Taxonomy" id="30415"/>
    <lineage>
        <taxon>Eukaryota</taxon>
        <taxon>Metazoa</taxon>
        <taxon>Chordata</taxon>
        <taxon>Craniata</taxon>
        <taxon>Vertebrata</taxon>
        <taxon>Euteleostomi</taxon>
        <taxon>Archelosauria</taxon>
        <taxon>Archosauria</taxon>
        <taxon>Dinosauria</taxon>
        <taxon>Saurischia</taxon>
        <taxon>Theropoda</taxon>
        <taxon>Coelurosauria</taxon>
        <taxon>Aves</taxon>
        <taxon>Neognathae</taxon>
        <taxon>Neoaves</taxon>
        <taxon>Gruiformes</taxon>
        <taxon>Gruidae</taxon>
        <taxon>Grus</taxon>
    </lineage>
</organism>
<evidence type="ECO:0000313" key="2">
    <source>
        <dbReference type="Proteomes" id="UP001623348"/>
    </source>
</evidence>
<gene>
    <name evidence="1" type="ORF">GRJ2_003044100</name>
</gene>
<accession>A0ABC9Y935</accession>
<dbReference type="EMBL" id="BAAFJT010000040">
    <property type="protein sequence ID" value="GAB0205785.1"/>
    <property type="molecule type" value="Genomic_DNA"/>
</dbReference>
<dbReference type="PANTHER" id="PTHR33395">
    <property type="entry name" value="TRANSCRIPTASE, PUTATIVE-RELATED-RELATED"/>
    <property type="match status" value="1"/>
</dbReference>
<sequence>MIEFSIHGEVRKGVSKTTTVDFRRADFSLLRTLVERVPWKTVLKGKGVQEGWAFFKKEVLKAQEQAVPMCHKMNWWGRRLAWLNRELWLGLREKRRVYHSWNKGQDIQEEYKNLVRSCRDRNRNAKAQLELNLPTVARGNKKCFYKYINNKKRAKENLHPLLNAEGNIATKDGEKAEVLNAFLTSVFNSQTTCPQGIQAAELEDRDREQNKPPIIQEEAVNDLLHHLDTHKSMRLDGIRSRVLRKLTRSLPSHSPSFINSPG</sequence>
<dbReference type="AlphaFoldDB" id="A0ABC9Y935"/>
<dbReference type="Proteomes" id="UP001623348">
    <property type="component" value="Unassembled WGS sequence"/>
</dbReference>
<name>A0ABC9Y935_GRUJA</name>
<protein>
    <submittedName>
        <fullName evidence="1">Uncharacterized protein</fullName>
    </submittedName>
</protein>
<evidence type="ECO:0000313" key="1">
    <source>
        <dbReference type="EMBL" id="GAB0205785.1"/>
    </source>
</evidence>